<dbReference type="EMBL" id="LAZR01058362">
    <property type="protein sequence ID" value="KKK70059.1"/>
    <property type="molecule type" value="Genomic_DNA"/>
</dbReference>
<accession>A0A0F8ZUG3</accession>
<comment type="caution">
    <text evidence="1">The sequence shown here is derived from an EMBL/GenBank/DDBJ whole genome shotgun (WGS) entry which is preliminary data.</text>
</comment>
<organism evidence="1">
    <name type="scientific">marine sediment metagenome</name>
    <dbReference type="NCBI Taxonomy" id="412755"/>
    <lineage>
        <taxon>unclassified sequences</taxon>
        <taxon>metagenomes</taxon>
        <taxon>ecological metagenomes</taxon>
    </lineage>
</organism>
<reference evidence="1" key="1">
    <citation type="journal article" date="2015" name="Nature">
        <title>Complex archaea that bridge the gap between prokaryotes and eukaryotes.</title>
        <authorList>
            <person name="Spang A."/>
            <person name="Saw J.H."/>
            <person name="Jorgensen S.L."/>
            <person name="Zaremba-Niedzwiedzka K."/>
            <person name="Martijn J."/>
            <person name="Lind A.E."/>
            <person name="van Eijk R."/>
            <person name="Schleper C."/>
            <person name="Guy L."/>
            <person name="Ettema T.J."/>
        </authorList>
    </citation>
    <scope>NUCLEOTIDE SEQUENCE</scope>
</reference>
<sequence>MNKTVSEIKYHDEKDCSGYCPFHNPSDHIMVDFPLNLRDDLPVPLMERICVHGVGHPDPDSLAYIRDVLGKDGWEIHGCDGCCRENEENKK</sequence>
<protein>
    <submittedName>
        <fullName evidence="1">Uncharacterized protein</fullName>
    </submittedName>
</protein>
<dbReference type="AlphaFoldDB" id="A0A0F8ZUG3"/>
<name>A0A0F8ZUG3_9ZZZZ</name>
<gene>
    <name evidence="1" type="ORF">LCGC14_2927790</name>
</gene>
<proteinExistence type="predicted"/>
<evidence type="ECO:0000313" key="1">
    <source>
        <dbReference type="EMBL" id="KKK70059.1"/>
    </source>
</evidence>